<dbReference type="AlphaFoldDB" id="A0A4R5W2T5"/>
<dbReference type="Proteomes" id="UP000294829">
    <property type="component" value="Unassembled WGS sequence"/>
</dbReference>
<evidence type="ECO:0000313" key="2">
    <source>
        <dbReference type="Proteomes" id="UP000294829"/>
    </source>
</evidence>
<comment type="caution">
    <text evidence="1">The sequence shown here is derived from an EMBL/GenBank/DDBJ whole genome shotgun (WGS) entry which is preliminary data.</text>
</comment>
<reference evidence="1 2" key="1">
    <citation type="submission" date="2019-03" db="EMBL/GenBank/DDBJ databases">
        <title>Sapientia aquatica gen. nov., sp. nov., isolated from a crater lake.</title>
        <authorList>
            <person name="Felfoldi T."/>
            <person name="Szabo A."/>
            <person name="Toth E."/>
            <person name="Schumann P."/>
            <person name="Keki Z."/>
            <person name="Marialigeti K."/>
            <person name="Mathe I."/>
        </authorList>
    </citation>
    <scope>NUCLEOTIDE SEQUENCE [LARGE SCALE GENOMIC DNA]</scope>
    <source>
        <strain evidence="1 2">SA-152</strain>
    </source>
</reference>
<protein>
    <submittedName>
        <fullName evidence="1">DUF721 domain-containing protein</fullName>
    </submittedName>
</protein>
<name>A0A4R5W2T5_9BURK</name>
<proteinExistence type="predicted"/>
<sequence>MTLAMKTTRQPASASATNPFRSIVKQKKQYQSVEVNSLLQSEIAHLWPAIANINALQKECVAALPQLFLYCQVLHYEEHQLILAAPNAALATKLKQQLPKLQTSLQKTGWQINAIRIKVQVNQSLQNETLEKQCHMTDSALSAFGSLEKNLSKSKHNEELLGALRNLLQRHKK</sequence>
<dbReference type="EMBL" id="SMYL01000002">
    <property type="protein sequence ID" value="TDK67044.1"/>
    <property type="molecule type" value="Genomic_DNA"/>
</dbReference>
<keyword evidence="2" id="KW-1185">Reference proteome</keyword>
<dbReference type="OrthoDB" id="8521216at2"/>
<evidence type="ECO:0000313" key="1">
    <source>
        <dbReference type="EMBL" id="TDK67044.1"/>
    </source>
</evidence>
<accession>A0A4R5W2T5</accession>
<dbReference type="InterPro" id="IPR007922">
    <property type="entry name" value="DciA-like"/>
</dbReference>
<gene>
    <name evidence="1" type="ORF">E2I14_04525</name>
</gene>
<dbReference type="Pfam" id="PF05258">
    <property type="entry name" value="DciA"/>
    <property type="match status" value="1"/>
</dbReference>
<organism evidence="1 2">
    <name type="scientific">Sapientia aquatica</name>
    <dbReference type="NCBI Taxonomy" id="1549640"/>
    <lineage>
        <taxon>Bacteria</taxon>
        <taxon>Pseudomonadati</taxon>
        <taxon>Pseudomonadota</taxon>
        <taxon>Betaproteobacteria</taxon>
        <taxon>Burkholderiales</taxon>
        <taxon>Oxalobacteraceae</taxon>
        <taxon>Sapientia</taxon>
    </lineage>
</organism>